<proteinExistence type="inferred from homology"/>
<evidence type="ECO:0000259" key="3">
    <source>
        <dbReference type="Pfam" id="PF03816"/>
    </source>
</evidence>
<dbReference type="Proteomes" id="UP001059836">
    <property type="component" value="Chromosome"/>
</dbReference>
<feature type="domain" description="Cell envelope-related transcriptional attenuator" evidence="3">
    <location>
        <begin position="80"/>
        <end position="249"/>
    </location>
</feature>
<dbReference type="InterPro" id="IPR004474">
    <property type="entry name" value="LytR_CpsA_psr"/>
</dbReference>
<accession>A0ABX6IR12</accession>
<name>A0ABX6IR12_9ACTN</name>
<evidence type="ECO:0000256" key="1">
    <source>
        <dbReference type="ARBA" id="ARBA00006068"/>
    </source>
</evidence>
<evidence type="ECO:0000259" key="4">
    <source>
        <dbReference type="Pfam" id="PF13399"/>
    </source>
</evidence>
<dbReference type="NCBIfam" id="TIGR00350">
    <property type="entry name" value="lytR_cpsA_psr"/>
    <property type="match status" value="1"/>
</dbReference>
<evidence type="ECO:0000313" key="5">
    <source>
        <dbReference type="EMBL" id="QHN37421.1"/>
    </source>
</evidence>
<dbReference type="Pfam" id="PF03816">
    <property type="entry name" value="LytR_cpsA_psr"/>
    <property type="match status" value="1"/>
</dbReference>
<feature type="domain" description="LytR/CpsA/Psr regulator C-terminal" evidence="4">
    <location>
        <begin position="345"/>
        <end position="430"/>
    </location>
</feature>
<gene>
    <name evidence="5" type="ORF">GII31_07630</name>
</gene>
<evidence type="ECO:0000313" key="6">
    <source>
        <dbReference type="Proteomes" id="UP001059836"/>
    </source>
</evidence>
<organism evidence="5 6">
    <name type="scientific">Gordonia pseudamarae</name>
    <dbReference type="NCBI Taxonomy" id="2831662"/>
    <lineage>
        <taxon>Bacteria</taxon>
        <taxon>Bacillati</taxon>
        <taxon>Actinomycetota</taxon>
        <taxon>Actinomycetes</taxon>
        <taxon>Mycobacteriales</taxon>
        <taxon>Gordoniaceae</taxon>
        <taxon>Gordonia</taxon>
    </lineage>
</organism>
<dbReference type="InterPro" id="IPR027381">
    <property type="entry name" value="LytR/CpsA/Psr_C"/>
</dbReference>
<protein>
    <submittedName>
        <fullName evidence="5">LytR family transcriptional regulator</fullName>
    </submittedName>
</protein>
<dbReference type="PANTHER" id="PTHR33392">
    <property type="entry name" value="POLYISOPRENYL-TEICHOIC ACID--PEPTIDOGLYCAN TEICHOIC ACID TRANSFERASE TAGU"/>
    <property type="match status" value="1"/>
</dbReference>
<dbReference type="Pfam" id="PF13399">
    <property type="entry name" value="LytR_C"/>
    <property type="match status" value="1"/>
</dbReference>
<comment type="similarity">
    <text evidence="1">Belongs to the LytR/CpsA/Psr (LCP) family.</text>
</comment>
<keyword evidence="6" id="KW-1185">Reference proteome</keyword>
<dbReference type="EMBL" id="CP045809">
    <property type="protein sequence ID" value="QHN37421.1"/>
    <property type="molecule type" value="Genomic_DNA"/>
</dbReference>
<dbReference type="Gene3D" id="3.30.70.2390">
    <property type="match status" value="1"/>
</dbReference>
<feature type="region of interest" description="Disordered" evidence="2">
    <location>
        <begin position="429"/>
        <end position="475"/>
    </location>
</feature>
<dbReference type="InterPro" id="IPR050922">
    <property type="entry name" value="LytR/CpsA/Psr_CW_biosynth"/>
</dbReference>
<dbReference type="Gene3D" id="3.40.630.190">
    <property type="entry name" value="LCP protein"/>
    <property type="match status" value="1"/>
</dbReference>
<evidence type="ECO:0000256" key="2">
    <source>
        <dbReference type="SAM" id="MobiDB-lite"/>
    </source>
</evidence>
<reference evidence="5" key="1">
    <citation type="journal article" date="2021" name="Nat. Microbiol.">
        <title>Cocultivation of an ultrasmall environmental parasitic bacterium with lytic ability against bacteria associated with wastewater foams.</title>
        <authorList>
            <person name="Batinovic S."/>
            <person name="Rose J.J.A."/>
            <person name="Ratcliffe J."/>
            <person name="Seviour R.J."/>
            <person name="Petrovski S."/>
        </authorList>
    </citation>
    <scope>NUCLEOTIDE SEQUENCE</scope>
    <source>
        <strain evidence="5">CON9</strain>
    </source>
</reference>
<dbReference type="PANTHER" id="PTHR33392:SF6">
    <property type="entry name" value="POLYISOPRENYL-TEICHOIC ACID--PEPTIDOGLYCAN TEICHOIC ACID TRANSFERASE TAGU"/>
    <property type="match status" value="1"/>
</dbReference>
<feature type="compositionally biased region" description="Polar residues" evidence="2">
    <location>
        <begin position="442"/>
        <end position="454"/>
    </location>
</feature>
<sequence length="475" mass="49870">MVVALLSVTVLVCTGYAWHSISDLRESVTQLSGLGLGGGGGDGATDVLLVGTDSRTDAKGNPLNAKELRWLRSGDDVATNTDTILLIRIPNNGASATAISIPRDSYVQVPGIGMSKINAAYGATREHVRAEQVEAGKPEKEAESEGTKAGRKALIDTVSNLTGVRVDHYAEVGLLGFVLLTNAVGGVDVCLKSAVSEPLSGAQFRAGTQTLTGPKALSFVRQRHDLPRGDLDRITRQQVFMASLAQKVLSAKTLTSPSKVSELQKAASRSIVIDDGWDVVSFVQQLKDLSGGNIRFSTIPVITEHGWSEDGQQSVVEVDPAQVKTATANMLKSDGDKSKNADRGDYTVDVTNAGTVDGLASNVSNVLAGKGYKRGRTATRGSDNLDSLILTHSKDDAGAKKLAKDLGGLTVREDRSVPERQLRVVLTNSYAGPGSAADPTNEIAQPQRSGQDVNSAPGGNRSPITADSDGPMCVN</sequence>